<dbReference type="AlphaFoldDB" id="A0A5B7X7F2"/>
<dbReference type="PANTHER" id="PTHR34386:SF1">
    <property type="entry name" value="GLUTAREDOXIN-LIKE PROTEIN NRDH"/>
    <property type="match status" value="1"/>
</dbReference>
<dbReference type="PANTHER" id="PTHR34386">
    <property type="entry name" value="GLUTAREDOXIN"/>
    <property type="match status" value="1"/>
</dbReference>
<dbReference type="Proteomes" id="UP000309016">
    <property type="component" value="Chromosome"/>
</dbReference>
<evidence type="ECO:0000313" key="3">
    <source>
        <dbReference type="Proteomes" id="UP000309016"/>
    </source>
</evidence>
<dbReference type="GO" id="GO:0009055">
    <property type="term" value="F:electron transfer activity"/>
    <property type="evidence" value="ECO:0007669"/>
    <property type="project" value="TreeGrafter"/>
</dbReference>
<evidence type="ECO:0000313" key="2">
    <source>
        <dbReference type="EMBL" id="QCY71394.1"/>
    </source>
</evidence>
<evidence type="ECO:0000259" key="1">
    <source>
        <dbReference type="Pfam" id="PF04784"/>
    </source>
</evidence>
<sequence length="221" mass="25224">MSAQEHSRFFDLADDFFQQYTHNGQVKYAEIQQNPKALNELLAVAKKTRIPLENEAEFKAFWINAYNLATINGIVQEYPVASPMEIEGFFDKRVHSLGGKSLTLDEVEHEVLFGNFPEEARFHFVLVCAAKGCPPLLSRAYLPETLEQQLQSQTEKALNDPSFVRVQGDRVLFSEIMKWYKDDFTRGGGSLIEYVNQFRKTPVPAGREVGFFEYDWGLNGG</sequence>
<gene>
    <name evidence="2" type="ORF">FHG64_07805</name>
</gene>
<dbReference type="OrthoDB" id="526867at2"/>
<dbReference type="Pfam" id="PF04784">
    <property type="entry name" value="DUF547"/>
    <property type="match status" value="1"/>
</dbReference>
<dbReference type="KEGG" id="afla:FHG64_07805"/>
<dbReference type="GO" id="GO:0045454">
    <property type="term" value="P:cell redox homeostasis"/>
    <property type="evidence" value="ECO:0007669"/>
    <property type="project" value="TreeGrafter"/>
</dbReference>
<name>A0A5B7X7F2_9FLAO</name>
<protein>
    <submittedName>
        <fullName evidence="2">DUF547 domain-containing protein</fullName>
    </submittedName>
</protein>
<keyword evidence="3" id="KW-1185">Reference proteome</keyword>
<dbReference type="EMBL" id="CP040812">
    <property type="protein sequence ID" value="QCY71394.1"/>
    <property type="molecule type" value="Genomic_DNA"/>
</dbReference>
<organism evidence="2 3">
    <name type="scientific">Antarcticibacterium flavum</name>
    <dbReference type="NCBI Taxonomy" id="2058175"/>
    <lineage>
        <taxon>Bacteria</taxon>
        <taxon>Pseudomonadati</taxon>
        <taxon>Bacteroidota</taxon>
        <taxon>Flavobacteriia</taxon>
        <taxon>Flavobacteriales</taxon>
        <taxon>Flavobacteriaceae</taxon>
        <taxon>Antarcticibacterium</taxon>
    </lineage>
</organism>
<feature type="domain" description="DUF547" evidence="1">
    <location>
        <begin position="55"/>
        <end position="155"/>
    </location>
</feature>
<accession>A0A5B7X7F2</accession>
<proteinExistence type="predicted"/>
<dbReference type="InterPro" id="IPR006869">
    <property type="entry name" value="DUF547"/>
</dbReference>
<reference evidence="2 3" key="1">
    <citation type="submission" date="2019-06" db="EMBL/GenBank/DDBJ databases">
        <title>Complete genome sequence of Antarcticibacterium flavum KCTC 52984T from an Antarctic marine sediment.</title>
        <authorList>
            <person name="Lee Y.M."/>
            <person name="Shin S.C."/>
        </authorList>
    </citation>
    <scope>NUCLEOTIDE SEQUENCE [LARGE SCALE GENOMIC DNA]</scope>
    <source>
        <strain evidence="2 3">KCTC 52984</strain>
    </source>
</reference>
<dbReference type="InterPro" id="IPR051548">
    <property type="entry name" value="Grx-like_ET"/>
</dbReference>